<dbReference type="GO" id="GO:0016491">
    <property type="term" value="F:oxidoreductase activity"/>
    <property type="evidence" value="ECO:0007669"/>
    <property type="project" value="InterPro"/>
</dbReference>
<dbReference type="InterPro" id="IPR039374">
    <property type="entry name" value="SIP_fam"/>
</dbReference>
<dbReference type="InterPro" id="IPR017927">
    <property type="entry name" value="FAD-bd_FR_type"/>
</dbReference>
<dbReference type="Pfam" id="PF08021">
    <property type="entry name" value="FAD_binding_9"/>
    <property type="match status" value="1"/>
</dbReference>
<feature type="domain" description="FAD-binding FR-type" evidence="1">
    <location>
        <begin position="1"/>
        <end position="123"/>
    </location>
</feature>
<protein>
    <submittedName>
        <fullName evidence="2">NADPH-dependent ferric siderophore reductase</fullName>
    </submittedName>
</protein>
<dbReference type="AlphaFoldDB" id="A0A7Y9F112"/>
<accession>A0A7Y9F112</accession>
<dbReference type="Pfam" id="PF04954">
    <property type="entry name" value="SIP"/>
    <property type="match status" value="1"/>
</dbReference>
<evidence type="ECO:0000259" key="1">
    <source>
        <dbReference type="PROSITE" id="PS51384"/>
    </source>
</evidence>
<dbReference type="InterPro" id="IPR007037">
    <property type="entry name" value="SIP_rossman_dom"/>
</dbReference>
<dbReference type="Proteomes" id="UP000516957">
    <property type="component" value="Unassembled WGS sequence"/>
</dbReference>
<dbReference type="PANTHER" id="PTHR30157">
    <property type="entry name" value="FERRIC REDUCTASE, NADPH-DEPENDENT"/>
    <property type="match status" value="1"/>
</dbReference>
<keyword evidence="3" id="KW-1185">Reference proteome</keyword>
<proteinExistence type="predicted"/>
<dbReference type="SUPFAM" id="SSF63380">
    <property type="entry name" value="Riboflavin synthase domain-like"/>
    <property type="match status" value="1"/>
</dbReference>
<dbReference type="InterPro" id="IPR017938">
    <property type="entry name" value="Riboflavin_synthase-like_b-brl"/>
</dbReference>
<dbReference type="Gene3D" id="2.40.30.10">
    <property type="entry name" value="Translation factors"/>
    <property type="match status" value="1"/>
</dbReference>
<dbReference type="PANTHER" id="PTHR30157:SF0">
    <property type="entry name" value="NADPH-DEPENDENT FERRIC-CHELATE REDUCTASE"/>
    <property type="match status" value="1"/>
</dbReference>
<dbReference type="CDD" id="cd06193">
    <property type="entry name" value="siderophore_interacting"/>
    <property type="match status" value="1"/>
</dbReference>
<name>A0A7Y9F112_9ACTN</name>
<sequence>MHGVVQSTEQISPTMVRVVLGGDGLDGLEMPDCTDSYINAAIPPAGATYGPVFDPREVRDTHPQEQWPLRRRYTVRRWDAERREMTLDLVVHGDSGHGGPWADRAEPGDVLVFNGPAGDYRPDPGADWHLLVGDESALPAIAASLEVLRPADRAVALLVVDGPEHEIAVESPADLDLRWVHRSARSPRPLVEAVEQAELPTGRVHAFVHGEAEEIRAIRAHLLRDRGVARADLSCSPYWRRGMDDEQWRSVKKQFVTAMEGDTA</sequence>
<evidence type="ECO:0000313" key="3">
    <source>
        <dbReference type="Proteomes" id="UP000516957"/>
    </source>
</evidence>
<dbReference type="Gene3D" id="3.40.50.80">
    <property type="entry name" value="Nucleotide-binding domain of ferredoxin-NADP reductase (FNR) module"/>
    <property type="match status" value="1"/>
</dbReference>
<dbReference type="InterPro" id="IPR039261">
    <property type="entry name" value="FNR_nucleotide-bd"/>
</dbReference>
<dbReference type="PROSITE" id="PS51384">
    <property type="entry name" value="FAD_FR"/>
    <property type="match status" value="1"/>
</dbReference>
<dbReference type="InterPro" id="IPR013113">
    <property type="entry name" value="SIP_FAD-bd"/>
</dbReference>
<dbReference type="EMBL" id="JACCBE010000001">
    <property type="protein sequence ID" value="NYD57406.1"/>
    <property type="molecule type" value="Genomic_DNA"/>
</dbReference>
<organism evidence="2 3">
    <name type="scientific">Nocardioides marinisabuli</name>
    <dbReference type="NCBI Taxonomy" id="419476"/>
    <lineage>
        <taxon>Bacteria</taxon>
        <taxon>Bacillati</taxon>
        <taxon>Actinomycetota</taxon>
        <taxon>Actinomycetes</taxon>
        <taxon>Propionibacteriales</taxon>
        <taxon>Nocardioidaceae</taxon>
        <taxon>Nocardioides</taxon>
    </lineage>
</organism>
<comment type="caution">
    <text evidence="2">The sequence shown here is derived from an EMBL/GenBank/DDBJ whole genome shotgun (WGS) entry which is preliminary data.</text>
</comment>
<evidence type="ECO:0000313" key="2">
    <source>
        <dbReference type="EMBL" id="NYD57406.1"/>
    </source>
</evidence>
<gene>
    <name evidence="2" type="ORF">BKA08_001644</name>
</gene>
<reference evidence="2 3" key="1">
    <citation type="submission" date="2020-07" db="EMBL/GenBank/DDBJ databases">
        <title>Sequencing the genomes of 1000 actinobacteria strains.</title>
        <authorList>
            <person name="Klenk H.-P."/>
        </authorList>
    </citation>
    <scope>NUCLEOTIDE SEQUENCE [LARGE SCALE GENOMIC DNA]</scope>
    <source>
        <strain evidence="2 3">DSM 18965</strain>
    </source>
</reference>
<dbReference type="RefSeq" id="WP_219633642.1">
    <property type="nucleotide sequence ID" value="NZ_CP059163.1"/>
</dbReference>